<proteinExistence type="predicted"/>
<dbReference type="GO" id="GO:0005634">
    <property type="term" value="C:nucleus"/>
    <property type="evidence" value="ECO:0007669"/>
    <property type="project" value="TreeGrafter"/>
</dbReference>
<dbReference type="EMBL" id="ML179457">
    <property type="protein sequence ID" value="THU87295.1"/>
    <property type="molecule type" value="Genomic_DNA"/>
</dbReference>
<reference evidence="3 4" key="1">
    <citation type="journal article" date="2019" name="Nat. Ecol. Evol.">
        <title>Megaphylogeny resolves global patterns of mushroom evolution.</title>
        <authorList>
            <person name="Varga T."/>
            <person name="Krizsan K."/>
            <person name="Foldi C."/>
            <person name="Dima B."/>
            <person name="Sanchez-Garcia M."/>
            <person name="Sanchez-Ramirez S."/>
            <person name="Szollosi G.J."/>
            <person name="Szarkandi J.G."/>
            <person name="Papp V."/>
            <person name="Albert L."/>
            <person name="Andreopoulos W."/>
            <person name="Angelini C."/>
            <person name="Antonin V."/>
            <person name="Barry K.W."/>
            <person name="Bougher N.L."/>
            <person name="Buchanan P."/>
            <person name="Buyck B."/>
            <person name="Bense V."/>
            <person name="Catcheside P."/>
            <person name="Chovatia M."/>
            <person name="Cooper J."/>
            <person name="Damon W."/>
            <person name="Desjardin D."/>
            <person name="Finy P."/>
            <person name="Geml J."/>
            <person name="Haridas S."/>
            <person name="Hughes K."/>
            <person name="Justo A."/>
            <person name="Karasinski D."/>
            <person name="Kautmanova I."/>
            <person name="Kiss B."/>
            <person name="Kocsube S."/>
            <person name="Kotiranta H."/>
            <person name="LaButti K.M."/>
            <person name="Lechner B.E."/>
            <person name="Liimatainen K."/>
            <person name="Lipzen A."/>
            <person name="Lukacs Z."/>
            <person name="Mihaltcheva S."/>
            <person name="Morgado L.N."/>
            <person name="Niskanen T."/>
            <person name="Noordeloos M.E."/>
            <person name="Ohm R.A."/>
            <person name="Ortiz-Santana B."/>
            <person name="Ovrebo C."/>
            <person name="Racz N."/>
            <person name="Riley R."/>
            <person name="Savchenko A."/>
            <person name="Shiryaev A."/>
            <person name="Soop K."/>
            <person name="Spirin V."/>
            <person name="Szebenyi C."/>
            <person name="Tomsovsky M."/>
            <person name="Tulloss R.E."/>
            <person name="Uehling J."/>
            <person name="Grigoriev I.V."/>
            <person name="Vagvolgyi C."/>
            <person name="Papp T."/>
            <person name="Martin F.M."/>
            <person name="Miettinen O."/>
            <person name="Hibbett D.S."/>
            <person name="Nagy L.G."/>
        </authorList>
    </citation>
    <scope>NUCLEOTIDE SEQUENCE [LARGE SCALE GENOMIC DNA]</scope>
    <source>
        <strain evidence="3 4">CBS 962.96</strain>
    </source>
</reference>
<dbReference type="Proteomes" id="UP000297245">
    <property type="component" value="Unassembled WGS sequence"/>
</dbReference>
<dbReference type="OrthoDB" id="2917041at2759"/>
<protein>
    <submittedName>
        <fullName evidence="3">DDE-domain-containing protein</fullName>
    </submittedName>
</protein>
<dbReference type="GO" id="GO:0003677">
    <property type="term" value="F:DNA binding"/>
    <property type="evidence" value="ECO:0007669"/>
    <property type="project" value="TreeGrafter"/>
</dbReference>
<dbReference type="AlphaFoldDB" id="A0A4V4HDK4"/>
<dbReference type="PANTHER" id="PTHR19303:SF74">
    <property type="entry name" value="POGO TRANSPOSABLE ELEMENT WITH KRAB DOMAIN"/>
    <property type="match status" value="1"/>
</dbReference>
<evidence type="ECO:0000256" key="1">
    <source>
        <dbReference type="SAM" id="MobiDB-lite"/>
    </source>
</evidence>
<feature type="region of interest" description="Disordered" evidence="1">
    <location>
        <begin position="231"/>
        <end position="253"/>
    </location>
</feature>
<dbReference type="InterPro" id="IPR050863">
    <property type="entry name" value="CenT-Element_Derived"/>
</dbReference>
<dbReference type="PANTHER" id="PTHR19303">
    <property type="entry name" value="TRANSPOSON"/>
    <property type="match status" value="1"/>
</dbReference>
<feature type="non-terminal residue" evidence="3">
    <location>
        <position position="253"/>
    </location>
</feature>
<name>A0A4V4HDK4_DENBC</name>
<dbReference type="InterPro" id="IPR004875">
    <property type="entry name" value="DDE_SF_endonuclease_dom"/>
</dbReference>
<feature type="domain" description="DDE-1" evidence="2">
    <location>
        <begin position="91"/>
        <end position="214"/>
    </location>
</feature>
<feature type="region of interest" description="Disordered" evidence="1">
    <location>
        <begin position="1"/>
        <end position="21"/>
    </location>
</feature>
<accession>A0A4V4HDK4</accession>
<keyword evidence="4" id="KW-1185">Reference proteome</keyword>
<evidence type="ECO:0000259" key="2">
    <source>
        <dbReference type="Pfam" id="PF03184"/>
    </source>
</evidence>
<feature type="compositionally biased region" description="Polar residues" evidence="1">
    <location>
        <begin position="235"/>
        <end position="253"/>
    </location>
</feature>
<dbReference type="Pfam" id="PF03184">
    <property type="entry name" value="DDE_1"/>
    <property type="match status" value="1"/>
</dbReference>
<sequence length="253" mass="28342">MDVDASLHEPPTTQLPNPIPIDPELVYGCDEIGFMPSRGAKRRVIGPRNRSIQHQQGDGGRENTTVIVTICADGTATKPTVIFKGKALGQSDKGWTDGEIGVEWIQDFHEQTKDKSLGRARLLLVDGHNSHYTRGFLRFARKNRIHVLCYPAHGTHVYQGLDVVIFAVLKQNWTQERDAYYRQTRQRLTKKNFLKIYGEAHIRTLTKENIKTAFRVTGVIPYDPTIVSDKLAPSKETSSQGELPATQPSPVVA</sequence>
<evidence type="ECO:0000313" key="4">
    <source>
        <dbReference type="Proteomes" id="UP000297245"/>
    </source>
</evidence>
<organism evidence="3 4">
    <name type="scientific">Dendrothele bispora (strain CBS 962.96)</name>
    <dbReference type="NCBI Taxonomy" id="1314807"/>
    <lineage>
        <taxon>Eukaryota</taxon>
        <taxon>Fungi</taxon>
        <taxon>Dikarya</taxon>
        <taxon>Basidiomycota</taxon>
        <taxon>Agaricomycotina</taxon>
        <taxon>Agaricomycetes</taxon>
        <taxon>Agaricomycetidae</taxon>
        <taxon>Agaricales</taxon>
        <taxon>Agaricales incertae sedis</taxon>
        <taxon>Dendrothele</taxon>
    </lineage>
</organism>
<evidence type="ECO:0000313" key="3">
    <source>
        <dbReference type="EMBL" id="THU87295.1"/>
    </source>
</evidence>
<gene>
    <name evidence="3" type="ORF">K435DRAFT_681897</name>
</gene>